<dbReference type="STRING" id="537970.HCAN_1349"/>
<dbReference type="PANTHER" id="PTHR43384:SF4">
    <property type="entry name" value="CELLULOSE BIOSYNTHESIS PROTEIN BCSQ-RELATED"/>
    <property type="match status" value="1"/>
</dbReference>
<dbReference type="Gene3D" id="3.40.50.300">
    <property type="entry name" value="P-loop containing nucleotide triphosphate hydrolases"/>
    <property type="match status" value="1"/>
</dbReference>
<evidence type="ECO:0000256" key="3">
    <source>
        <dbReference type="PIRSR" id="PIRSR003092-1"/>
    </source>
</evidence>
<dbReference type="InterPro" id="IPR033756">
    <property type="entry name" value="YlxH/NBP35"/>
</dbReference>
<dbReference type="Proteomes" id="UP000007032">
    <property type="component" value="Chromosome"/>
</dbReference>
<evidence type="ECO:0000313" key="4">
    <source>
        <dbReference type="EMBL" id="EES90057.1"/>
    </source>
</evidence>
<dbReference type="GO" id="GO:0009898">
    <property type="term" value="C:cytoplasmic side of plasma membrane"/>
    <property type="evidence" value="ECO:0007669"/>
    <property type="project" value="TreeGrafter"/>
</dbReference>
<reference evidence="4 5" key="1">
    <citation type="journal article" date="2009" name="J. Bacteriol.">
        <title>Genome sequence of the emerging pathogen Helicobacter canadensis.</title>
        <authorList>
            <person name="Loman N.J."/>
            <person name="Snyder L.A."/>
            <person name="Linton J.D."/>
            <person name="Langdon R."/>
            <person name="Lawson A.J."/>
            <person name="Weinstock G.M."/>
            <person name="Wren B.W."/>
            <person name="Pallen M.J."/>
        </authorList>
    </citation>
    <scope>NUCLEOTIDE SEQUENCE [LARGE SCALE GENOMIC DNA]</scope>
    <source>
        <strain evidence="4 5">MIT 98-5491</strain>
    </source>
</reference>
<dbReference type="HOGENOM" id="CLU_037612_0_0_7"/>
<keyword evidence="1 3" id="KW-0547">Nucleotide-binding</keyword>
<dbReference type="GO" id="GO:0005524">
    <property type="term" value="F:ATP binding"/>
    <property type="evidence" value="ECO:0007669"/>
    <property type="project" value="UniProtKB-KW"/>
</dbReference>
<dbReference type="AlphaFoldDB" id="C5ZY39"/>
<keyword evidence="2 3" id="KW-0067">ATP-binding</keyword>
<evidence type="ECO:0000256" key="2">
    <source>
        <dbReference type="ARBA" id="ARBA00022840"/>
    </source>
</evidence>
<dbReference type="InterPro" id="IPR050625">
    <property type="entry name" value="ParA/MinD_ATPase"/>
</dbReference>
<sequence length="285" mass="32065">MKNQAANLELLLDTTKKINTKFITITSGKGGVGKSTFSANLAYKLWQLGFKVGIFDADIGLANLDILFGVRCEKNLLHVLKNQAKLKDIIIPIEHNLYLIPGDSGTDIFRYKSEFMFETLIEDSSLLDSLDFILIDTGAGIGEYTQTFLKNSDDSIVITIPDPAAITDAYATIKLAANFKDRIFMLINMAKNQEEAEMIFNKIQKIAQSNIENIRLEYLGKLTKTPLINRYSKNRALFVKEEPNCNASMEIEKIARSLAAKLEQNVLVQEDKKFGKFLKKILGHF</sequence>
<accession>C5ZY39</accession>
<dbReference type="RefSeq" id="WP_006656958.1">
    <property type="nucleotide sequence ID" value="NZ_CM000776.2"/>
</dbReference>
<dbReference type="eggNOG" id="COG0455">
    <property type="taxonomic scope" value="Bacteria"/>
</dbReference>
<dbReference type="PANTHER" id="PTHR43384">
    <property type="entry name" value="SEPTUM SITE-DETERMINING PROTEIN MIND HOMOLOG, CHLOROPLASTIC-RELATED"/>
    <property type="match status" value="1"/>
</dbReference>
<keyword evidence="5" id="KW-1185">Reference proteome</keyword>
<dbReference type="PIRSF" id="PIRSF003092">
    <property type="entry name" value="MinD"/>
    <property type="match status" value="1"/>
</dbReference>
<name>C5ZY39_9HELI</name>
<dbReference type="InterPro" id="IPR025501">
    <property type="entry name" value="MinD_FleN"/>
</dbReference>
<evidence type="ECO:0000256" key="1">
    <source>
        <dbReference type="ARBA" id="ARBA00022741"/>
    </source>
</evidence>
<dbReference type="Pfam" id="PF10609">
    <property type="entry name" value="ParA"/>
    <property type="match status" value="1"/>
</dbReference>
<dbReference type="OrthoDB" id="9773088at2"/>
<protein>
    <submittedName>
        <fullName evidence="4">Cytosolic Fe-S cluster assembling factor nbp35</fullName>
    </submittedName>
</protein>
<dbReference type="SUPFAM" id="SSF52540">
    <property type="entry name" value="P-loop containing nucleoside triphosphate hydrolases"/>
    <property type="match status" value="1"/>
</dbReference>
<dbReference type="GO" id="GO:0016887">
    <property type="term" value="F:ATP hydrolysis activity"/>
    <property type="evidence" value="ECO:0007669"/>
    <property type="project" value="TreeGrafter"/>
</dbReference>
<feature type="binding site" evidence="3">
    <location>
        <begin position="29"/>
        <end position="36"/>
    </location>
    <ligand>
        <name>ATP</name>
        <dbReference type="ChEBI" id="CHEBI:30616"/>
    </ligand>
</feature>
<evidence type="ECO:0000313" key="5">
    <source>
        <dbReference type="Proteomes" id="UP000007032"/>
    </source>
</evidence>
<proteinExistence type="predicted"/>
<dbReference type="GO" id="GO:0051782">
    <property type="term" value="P:negative regulation of cell division"/>
    <property type="evidence" value="ECO:0007669"/>
    <property type="project" value="TreeGrafter"/>
</dbReference>
<organism evidence="4 5">
    <name type="scientific">Helicobacter canadensis MIT 98-5491</name>
    <dbReference type="NCBI Taxonomy" id="537970"/>
    <lineage>
        <taxon>Bacteria</taxon>
        <taxon>Pseudomonadati</taxon>
        <taxon>Campylobacterota</taxon>
        <taxon>Epsilonproteobacteria</taxon>
        <taxon>Campylobacterales</taxon>
        <taxon>Helicobacteraceae</taxon>
        <taxon>Helicobacter</taxon>
    </lineage>
</organism>
<gene>
    <name evidence="4" type="ORF">HCAN_1349</name>
</gene>
<dbReference type="GO" id="GO:0005829">
    <property type="term" value="C:cytosol"/>
    <property type="evidence" value="ECO:0007669"/>
    <property type="project" value="TreeGrafter"/>
</dbReference>
<dbReference type="EMBL" id="CM000776">
    <property type="protein sequence ID" value="EES90057.1"/>
    <property type="molecule type" value="Genomic_DNA"/>
</dbReference>
<dbReference type="InterPro" id="IPR027417">
    <property type="entry name" value="P-loop_NTPase"/>
</dbReference>